<proteinExistence type="predicted"/>
<evidence type="ECO:0000256" key="1">
    <source>
        <dbReference type="SAM" id="Phobius"/>
    </source>
</evidence>
<keyword evidence="1" id="KW-1133">Transmembrane helix</keyword>
<organism evidence="2">
    <name type="scientific">Caudovirales sp. ctqPn17</name>
    <dbReference type="NCBI Taxonomy" id="2825772"/>
    <lineage>
        <taxon>Viruses</taxon>
        <taxon>Duplodnaviria</taxon>
        <taxon>Heunggongvirae</taxon>
        <taxon>Uroviricota</taxon>
        <taxon>Caudoviricetes</taxon>
    </lineage>
</organism>
<name>A0A8S5QET2_9CAUD</name>
<accession>A0A8S5QET2</accession>
<protein>
    <submittedName>
        <fullName evidence="2">Uncharacterized protein</fullName>
    </submittedName>
</protein>
<feature type="transmembrane region" description="Helical" evidence="1">
    <location>
        <begin position="6"/>
        <end position="27"/>
    </location>
</feature>
<sequence length="34" mass="3764">MIDILIEFALGVIIGIIARSIYCSVAIKNKNKKD</sequence>
<dbReference type="EMBL" id="BK015642">
    <property type="protein sequence ID" value="DAE17584.1"/>
    <property type="molecule type" value="Genomic_DNA"/>
</dbReference>
<evidence type="ECO:0000313" key="2">
    <source>
        <dbReference type="EMBL" id="DAE17584.1"/>
    </source>
</evidence>
<keyword evidence="1" id="KW-0812">Transmembrane</keyword>
<keyword evidence="1" id="KW-0472">Membrane</keyword>
<reference evidence="2" key="1">
    <citation type="journal article" date="2021" name="Proc. Natl. Acad. Sci. U.S.A.">
        <title>A Catalog of Tens of Thousands of Viruses from Human Metagenomes Reveals Hidden Associations with Chronic Diseases.</title>
        <authorList>
            <person name="Tisza M.J."/>
            <person name="Buck C.B."/>
        </authorList>
    </citation>
    <scope>NUCLEOTIDE SEQUENCE</scope>
    <source>
        <strain evidence="2">CtqPn17</strain>
    </source>
</reference>